<evidence type="ECO:0000313" key="3">
    <source>
        <dbReference type="EMBL" id="RYC52354.1"/>
    </source>
</evidence>
<feature type="domain" description="Immunoglobulin" evidence="2">
    <location>
        <begin position="337"/>
        <end position="410"/>
    </location>
</feature>
<keyword evidence="1" id="KW-0732">Signal</keyword>
<feature type="signal peptide" evidence="1">
    <location>
        <begin position="1"/>
        <end position="27"/>
    </location>
</feature>
<dbReference type="Pfam" id="PF13585">
    <property type="entry name" value="CHU_C"/>
    <property type="match status" value="1"/>
</dbReference>
<dbReference type="Proteomes" id="UP000290261">
    <property type="component" value="Unassembled WGS sequence"/>
</dbReference>
<dbReference type="AlphaFoldDB" id="A0A444VNF7"/>
<dbReference type="InterPro" id="IPR036179">
    <property type="entry name" value="Ig-like_dom_sf"/>
</dbReference>
<accession>A0A444VNF7</accession>
<dbReference type="InterPro" id="IPR003599">
    <property type="entry name" value="Ig_sub"/>
</dbReference>
<dbReference type="SMART" id="SM00409">
    <property type="entry name" value="IG"/>
    <property type="match status" value="3"/>
</dbReference>
<sequence length="753" mass="81320">MKKSSSTYGLLVLTLMVVILGASTMQAQILNKPTAAPNPNYGSSDPWTAACASSSFNQYYVNFTWNLPLVNSNNEFVLELSDANGNFGSPIELSRVSDKNTVFDFEFQFSVPNYVRGENYKFRVRSTSPSKTSPASDAYPMYYIDYNSPLLISENGSGSIPSGGTIQICDGGTVTLKPHNIPNAGTYKYNWYRSGTLLPQKTESITVSTSGMYYVELDYGSICSGSANTLSNTIEINTGSSQGIAINGSSNVELCPGDPYTLQANITGMGLTYTWYKDGTKVSGPTLEGDSFAINSNLVGFEGSYEVEIEGPSACKERSAAVSVQSAGSFEVALNNEENIVLLPSQNKTLSVSTTAASPSYQWFKDGGAISGETTNTLNISEVGEYYVTVTQNGGSCSVSPKNSAVTTVVSPNSFEFVIAYVGSYTSCENTDATLSLTTINAVGDGGAKTNVTSDLQSSFSYEWLKDGNTIGGETSKTITLSDHGNNGNYKLNGSLDGFNASSNTLNVKLVVNQALTISTTGTVLCEGSEPIVLNSAQSLEGETFEWVKDGTVVDTSSESYTVSEVGVYQLVIRTNDCPLTSNEVTIRAFDESLLVLDKPQELIIIEGETMTMTASGADSYEWFDYNSNLVSTQDFFGFQEEGQYLLVAHFGGCTVSRVITVVYRDMFAIPNVITANGDGINDLWILPNTYSRDQEVLVTIFNERGKEVFSQTNYENNWPQSTSTFNKSSMIFYYKISKGGKSLKQGTITVIK</sequence>
<evidence type="ECO:0000259" key="2">
    <source>
        <dbReference type="SMART" id="SM00409"/>
    </source>
</evidence>
<evidence type="ECO:0000313" key="4">
    <source>
        <dbReference type="Proteomes" id="UP000290261"/>
    </source>
</evidence>
<evidence type="ECO:0000256" key="1">
    <source>
        <dbReference type="SAM" id="SignalP"/>
    </source>
</evidence>
<dbReference type="InterPro" id="IPR013783">
    <property type="entry name" value="Ig-like_fold"/>
</dbReference>
<feature type="chain" id="PRO_5018987147" description="Immunoglobulin domain-containing protein" evidence="1">
    <location>
        <begin position="28"/>
        <end position="753"/>
    </location>
</feature>
<keyword evidence="4" id="KW-1185">Reference proteome</keyword>
<organism evidence="3 4">
    <name type="scientific">Flagellimonas olearia</name>
    <dbReference type="NCBI Taxonomy" id="552546"/>
    <lineage>
        <taxon>Bacteria</taxon>
        <taxon>Pseudomonadati</taxon>
        <taxon>Bacteroidota</taxon>
        <taxon>Flavobacteriia</taxon>
        <taxon>Flavobacteriales</taxon>
        <taxon>Flavobacteriaceae</taxon>
        <taxon>Flagellimonas</taxon>
    </lineage>
</organism>
<proteinExistence type="predicted"/>
<dbReference type="SUPFAM" id="SSF48726">
    <property type="entry name" value="Immunoglobulin"/>
    <property type="match status" value="1"/>
</dbReference>
<dbReference type="RefSeq" id="WP_129653880.1">
    <property type="nucleotide sequence ID" value="NZ_ML142908.1"/>
</dbReference>
<dbReference type="EMBL" id="JJMP01000003">
    <property type="protein sequence ID" value="RYC52354.1"/>
    <property type="molecule type" value="Genomic_DNA"/>
</dbReference>
<protein>
    <recommendedName>
        <fullName evidence="2">Immunoglobulin domain-containing protein</fullName>
    </recommendedName>
</protein>
<reference evidence="3 4" key="1">
    <citation type="submission" date="2014-04" db="EMBL/GenBank/DDBJ databases">
        <title>Whole genome of Muricauda olearia.</title>
        <authorList>
            <person name="Zhang X.-H."/>
            <person name="Tang K."/>
        </authorList>
    </citation>
    <scope>NUCLEOTIDE SEQUENCE [LARGE SCALE GENOMIC DNA]</scope>
    <source>
        <strain evidence="3 4">Th120</strain>
    </source>
</reference>
<dbReference type="Gene3D" id="2.60.40.10">
    <property type="entry name" value="Immunoglobulins"/>
    <property type="match status" value="2"/>
</dbReference>
<name>A0A444VNF7_9FLAO</name>
<gene>
    <name evidence="3" type="ORF">DN53_10775</name>
</gene>
<comment type="caution">
    <text evidence="3">The sequence shown here is derived from an EMBL/GenBank/DDBJ whole genome shotgun (WGS) entry which is preliminary data.</text>
</comment>
<feature type="domain" description="Immunoglobulin" evidence="2">
    <location>
        <begin position="249"/>
        <end position="325"/>
    </location>
</feature>
<feature type="domain" description="Immunoglobulin" evidence="2">
    <location>
        <begin position="600"/>
        <end position="664"/>
    </location>
</feature>